<accession>A0A3S5CLK2</accession>
<reference evidence="1" key="1">
    <citation type="submission" date="2018-11" db="EMBL/GenBank/DDBJ databases">
        <authorList>
            <consortium name="Pathogen Informatics"/>
        </authorList>
    </citation>
    <scope>NUCLEOTIDE SEQUENCE</scope>
</reference>
<evidence type="ECO:0000313" key="1">
    <source>
        <dbReference type="EMBL" id="VEL31105.1"/>
    </source>
</evidence>
<proteinExistence type="predicted"/>
<keyword evidence="2" id="KW-1185">Reference proteome</keyword>
<dbReference type="AlphaFoldDB" id="A0A3S5CLK2"/>
<evidence type="ECO:0000313" key="2">
    <source>
        <dbReference type="Proteomes" id="UP000784294"/>
    </source>
</evidence>
<dbReference type="EMBL" id="CAAALY010118761">
    <property type="protein sequence ID" value="VEL31105.1"/>
    <property type="molecule type" value="Genomic_DNA"/>
</dbReference>
<comment type="caution">
    <text evidence="1">The sequence shown here is derived from an EMBL/GenBank/DDBJ whole genome shotgun (WGS) entry which is preliminary data.</text>
</comment>
<sequence>MFFSHLCRPFSPLQPFQPSEQLIPPAYQPSTCDATYFDTKPGNIKSILHPQQSNASLSGLSPSSLSFLRAYETYMLQLDNIRVLIGRFDVLVRSGAWAHNNLHSRFPLPCDIKSPVGAFESGVELMEGMANSKVVTGSYCQNNESG</sequence>
<dbReference type="Proteomes" id="UP000784294">
    <property type="component" value="Unassembled WGS sequence"/>
</dbReference>
<gene>
    <name evidence="1" type="ORF">PXEA_LOCUS24545</name>
</gene>
<organism evidence="1 2">
    <name type="scientific">Protopolystoma xenopodis</name>
    <dbReference type="NCBI Taxonomy" id="117903"/>
    <lineage>
        <taxon>Eukaryota</taxon>
        <taxon>Metazoa</taxon>
        <taxon>Spiralia</taxon>
        <taxon>Lophotrochozoa</taxon>
        <taxon>Platyhelminthes</taxon>
        <taxon>Monogenea</taxon>
        <taxon>Polyopisthocotylea</taxon>
        <taxon>Polystomatidea</taxon>
        <taxon>Polystomatidae</taxon>
        <taxon>Protopolystoma</taxon>
    </lineage>
</organism>
<protein>
    <submittedName>
        <fullName evidence="1">Uncharacterized protein</fullName>
    </submittedName>
</protein>
<name>A0A3S5CLK2_9PLAT</name>